<gene>
    <name evidence="1" type="ORF">ILEXP_LOCUS14052</name>
</gene>
<sequence length="70" mass="7909">MNYEQRLIAAAKYVFAKESIDGDPPMNPAEFGITATLKPHQVEGVSWLIRRYLLGVNVILGDEVNLIYKM</sequence>
<name>A0ABC8RMM3_9AQUA</name>
<dbReference type="EMBL" id="CAUOFW020001547">
    <property type="protein sequence ID" value="CAK9146219.1"/>
    <property type="molecule type" value="Genomic_DNA"/>
</dbReference>
<dbReference type="Gene3D" id="3.40.50.10810">
    <property type="entry name" value="Tandem AAA-ATPase domain"/>
    <property type="match status" value="1"/>
</dbReference>
<accession>A0ABC8RMM3</accession>
<dbReference type="Proteomes" id="UP001642360">
    <property type="component" value="Unassembled WGS sequence"/>
</dbReference>
<proteinExistence type="predicted"/>
<organism evidence="1 2">
    <name type="scientific">Ilex paraguariensis</name>
    <name type="common">yerba mate</name>
    <dbReference type="NCBI Taxonomy" id="185542"/>
    <lineage>
        <taxon>Eukaryota</taxon>
        <taxon>Viridiplantae</taxon>
        <taxon>Streptophyta</taxon>
        <taxon>Embryophyta</taxon>
        <taxon>Tracheophyta</taxon>
        <taxon>Spermatophyta</taxon>
        <taxon>Magnoliopsida</taxon>
        <taxon>eudicotyledons</taxon>
        <taxon>Gunneridae</taxon>
        <taxon>Pentapetalae</taxon>
        <taxon>asterids</taxon>
        <taxon>campanulids</taxon>
        <taxon>Aquifoliales</taxon>
        <taxon>Aquifoliaceae</taxon>
        <taxon>Ilex</taxon>
    </lineage>
</organism>
<keyword evidence="2" id="KW-1185">Reference proteome</keyword>
<comment type="caution">
    <text evidence="1">The sequence shown here is derived from an EMBL/GenBank/DDBJ whole genome shotgun (WGS) entry which is preliminary data.</text>
</comment>
<dbReference type="AlphaFoldDB" id="A0ABC8RMM3"/>
<evidence type="ECO:0000313" key="1">
    <source>
        <dbReference type="EMBL" id="CAK9146219.1"/>
    </source>
</evidence>
<evidence type="ECO:0000313" key="2">
    <source>
        <dbReference type="Proteomes" id="UP001642360"/>
    </source>
</evidence>
<protein>
    <submittedName>
        <fullName evidence="1">Uncharacterized protein</fullName>
    </submittedName>
</protein>
<dbReference type="InterPro" id="IPR038718">
    <property type="entry name" value="SNF2-like_sf"/>
</dbReference>
<reference evidence="1 2" key="1">
    <citation type="submission" date="2024-02" db="EMBL/GenBank/DDBJ databases">
        <authorList>
            <person name="Vignale AGUSTIN F."/>
            <person name="Sosa J E."/>
            <person name="Modenutti C."/>
        </authorList>
    </citation>
    <scope>NUCLEOTIDE SEQUENCE [LARGE SCALE GENOMIC DNA]</scope>
</reference>